<keyword evidence="1" id="KW-1133">Transmembrane helix</keyword>
<evidence type="ECO:0008006" key="4">
    <source>
        <dbReference type="Google" id="ProtNLM"/>
    </source>
</evidence>
<dbReference type="EMBL" id="LILB01000001">
    <property type="protein sequence ID" value="KOO50976.1"/>
    <property type="molecule type" value="Genomic_DNA"/>
</dbReference>
<gene>
    <name evidence="2" type="ORF">AMD00_00125</name>
</gene>
<dbReference type="InterPro" id="IPR018770">
    <property type="entry name" value="ChloroindolylP_hydrolase"/>
</dbReference>
<dbReference type="GeneID" id="301134534"/>
<protein>
    <recommendedName>
        <fullName evidence="4">Protein xpaC</fullName>
    </recommendedName>
</protein>
<dbReference type="OrthoDB" id="2081028at2"/>
<evidence type="ECO:0000313" key="3">
    <source>
        <dbReference type="Proteomes" id="UP000036867"/>
    </source>
</evidence>
<dbReference type="AlphaFoldDB" id="A0A0M0LJ32"/>
<accession>A0A0M0LJ32</accession>
<keyword evidence="1" id="KW-0472">Membrane</keyword>
<keyword evidence="3" id="KW-1185">Reference proteome</keyword>
<keyword evidence="1" id="KW-0812">Transmembrane</keyword>
<evidence type="ECO:0000256" key="1">
    <source>
        <dbReference type="SAM" id="Phobius"/>
    </source>
</evidence>
<dbReference type="RefSeq" id="WP_053415087.1">
    <property type="nucleotide sequence ID" value="NZ_LILB01000001.1"/>
</dbReference>
<evidence type="ECO:0000313" key="2">
    <source>
        <dbReference type="EMBL" id="KOO50976.1"/>
    </source>
</evidence>
<comment type="caution">
    <text evidence="2">The sequence shown here is derived from an EMBL/GenBank/DDBJ whole genome shotgun (WGS) entry which is preliminary data.</text>
</comment>
<dbReference type="Pfam" id="PF10112">
    <property type="entry name" value="Halogen_Hydrol"/>
    <property type="match status" value="1"/>
</dbReference>
<proteinExistence type="predicted"/>
<organism evidence="2 3">
    <name type="scientific">Viridibacillus arvi</name>
    <dbReference type="NCBI Taxonomy" id="263475"/>
    <lineage>
        <taxon>Bacteria</taxon>
        <taxon>Bacillati</taxon>
        <taxon>Bacillota</taxon>
        <taxon>Bacilli</taxon>
        <taxon>Bacillales</taxon>
        <taxon>Caryophanaceae</taxon>
        <taxon>Viridibacillus</taxon>
    </lineage>
</organism>
<name>A0A0M0LJ32_9BACL</name>
<dbReference type="Proteomes" id="UP000036867">
    <property type="component" value="Unassembled WGS sequence"/>
</dbReference>
<reference evidence="3" key="1">
    <citation type="submission" date="2015-08" db="EMBL/GenBank/DDBJ databases">
        <title>Fjat-10028 dsm 16317.</title>
        <authorList>
            <person name="Liu B."/>
            <person name="Wang J."/>
            <person name="Zhu Y."/>
            <person name="Liu G."/>
            <person name="Chen Q."/>
            <person name="Chen Z."/>
            <person name="Lan J."/>
            <person name="Che J."/>
            <person name="Ge C."/>
            <person name="Shi H."/>
            <person name="Pan Z."/>
            <person name="Liu X."/>
        </authorList>
    </citation>
    <scope>NUCLEOTIDE SEQUENCE [LARGE SCALE GENOMIC DNA]</scope>
    <source>
        <strain evidence="3">DSM 16317</strain>
    </source>
</reference>
<dbReference type="STRING" id="263475.AMD00_00125"/>
<sequence>MLNFRHFLARYAITIPFSLFMWFVFLFAFKLNFLECSGLALITYFTTAYIVKKVQVRKQLKMVGITRSEYRHIKEQMMLAEAQIKNLNRHYTKVRSISAFKQLFEMNRLAKRIFQIVRTNPKKFYQAEDFFYAHLESAAELTEKYALLSTQPIKDIDVHIALQQTRDTLEDLNHTMQEDLRAVLASDIEELKMELDFAQISTQKNKPLIARKENLYDE</sequence>
<feature type="transmembrane region" description="Helical" evidence="1">
    <location>
        <begin position="7"/>
        <end position="25"/>
    </location>
</feature>